<sequence length="68" mass="7805">MNRPIRSNHLSLCRSRITGHFGYDGGVTVLFLTVFFPAFSFHVSRPCFSKNLISCFIYYFSLCVCVCQ</sequence>
<organism evidence="2 3">
    <name type="scientific">Xenopus laevis</name>
    <name type="common">African clawed frog</name>
    <dbReference type="NCBI Taxonomy" id="8355"/>
    <lineage>
        <taxon>Eukaryota</taxon>
        <taxon>Metazoa</taxon>
        <taxon>Chordata</taxon>
        <taxon>Craniata</taxon>
        <taxon>Vertebrata</taxon>
        <taxon>Euteleostomi</taxon>
        <taxon>Amphibia</taxon>
        <taxon>Batrachia</taxon>
        <taxon>Anura</taxon>
        <taxon>Pipoidea</taxon>
        <taxon>Pipidae</taxon>
        <taxon>Xenopodinae</taxon>
        <taxon>Xenopus</taxon>
        <taxon>Xenopus</taxon>
    </lineage>
</organism>
<dbReference type="EMBL" id="CM004475">
    <property type="protein sequence ID" value="OCT78106.1"/>
    <property type="molecule type" value="Genomic_DNA"/>
</dbReference>
<feature type="transmembrane region" description="Helical" evidence="1">
    <location>
        <begin position="21"/>
        <end position="42"/>
    </location>
</feature>
<name>A0A974HHW1_XENLA</name>
<dbReference type="AlphaFoldDB" id="A0A974HHW1"/>
<evidence type="ECO:0000313" key="3">
    <source>
        <dbReference type="Proteomes" id="UP000694892"/>
    </source>
</evidence>
<evidence type="ECO:0000256" key="1">
    <source>
        <dbReference type="SAM" id="Phobius"/>
    </source>
</evidence>
<protein>
    <submittedName>
        <fullName evidence="2">Uncharacterized protein</fullName>
    </submittedName>
</protein>
<proteinExistence type="predicted"/>
<keyword evidence="1" id="KW-1133">Transmembrane helix</keyword>
<accession>A0A974HHW1</accession>
<evidence type="ECO:0000313" key="2">
    <source>
        <dbReference type="EMBL" id="OCT78106.1"/>
    </source>
</evidence>
<gene>
    <name evidence="2" type="ORF">XELAEV_18029211mg</name>
</gene>
<keyword evidence="1" id="KW-0472">Membrane</keyword>
<keyword evidence="1" id="KW-0812">Transmembrane</keyword>
<dbReference type="Proteomes" id="UP000694892">
    <property type="component" value="Chromosome 5S"/>
</dbReference>
<reference evidence="3" key="1">
    <citation type="journal article" date="2016" name="Nature">
        <title>Genome evolution in the allotetraploid frog Xenopus laevis.</title>
        <authorList>
            <person name="Session A.M."/>
            <person name="Uno Y."/>
            <person name="Kwon T."/>
            <person name="Chapman J.A."/>
            <person name="Toyoda A."/>
            <person name="Takahashi S."/>
            <person name="Fukui A."/>
            <person name="Hikosaka A."/>
            <person name="Suzuki A."/>
            <person name="Kondo M."/>
            <person name="van Heeringen S.J."/>
            <person name="Quigley I."/>
            <person name="Heinz S."/>
            <person name="Ogino H."/>
            <person name="Ochi H."/>
            <person name="Hellsten U."/>
            <person name="Lyons J.B."/>
            <person name="Simakov O."/>
            <person name="Putnam N."/>
            <person name="Stites J."/>
            <person name="Kuroki Y."/>
            <person name="Tanaka T."/>
            <person name="Michiue T."/>
            <person name="Watanabe M."/>
            <person name="Bogdanovic O."/>
            <person name="Lister R."/>
            <person name="Georgiou G."/>
            <person name="Paranjpe S.S."/>
            <person name="van Kruijsbergen I."/>
            <person name="Shu S."/>
            <person name="Carlson J."/>
            <person name="Kinoshita T."/>
            <person name="Ohta Y."/>
            <person name="Mawaribuchi S."/>
            <person name="Jenkins J."/>
            <person name="Grimwood J."/>
            <person name="Schmutz J."/>
            <person name="Mitros T."/>
            <person name="Mozaffari S.V."/>
            <person name="Suzuki Y."/>
            <person name="Haramoto Y."/>
            <person name="Yamamoto T.S."/>
            <person name="Takagi C."/>
            <person name="Heald R."/>
            <person name="Miller K."/>
            <person name="Haudenschild C."/>
            <person name="Kitzman J."/>
            <person name="Nakayama T."/>
            <person name="Izutsu Y."/>
            <person name="Robert J."/>
            <person name="Fortriede J."/>
            <person name="Burns K."/>
            <person name="Lotay V."/>
            <person name="Karimi K."/>
            <person name="Yasuoka Y."/>
            <person name="Dichmann D.S."/>
            <person name="Flajnik M.F."/>
            <person name="Houston D.W."/>
            <person name="Shendure J."/>
            <person name="DuPasquier L."/>
            <person name="Vize P.D."/>
            <person name="Zorn A.M."/>
            <person name="Ito M."/>
            <person name="Marcotte E.M."/>
            <person name="Wallingford J.B."/>
            <person name="Ito Y."/>
            <person name="Asashima M."/>
            <person name="Ueno N."/>
            <person name="Matsuda Y."/>
            <person name="Veenstra G.J."/>
            <person name="Fujiyama A."/>
            <person name="Harland R.M."/>
            <person name="Taira M."/>
            <person name="Rokhsar D.S."/>
        </authorList>
    </citation>
    <scope>NUCLEOTIDE SEQUENCE [LARGE SCALE GENOMIC DNA]</scope>
    <source>
        <strain evidence="3">J</strain>
    </source>
</reference>